<dbReference type="Pfam" id="PF09783">
    <property type="entry name" value="Vac_ImportDeg"/>
    <property type="match status" value="1"/>
</dbReference>
<reference evidence="3" key="1">
    <citation type="journal article" date="2016" name="Nature">
        <title>The genome of the seagrass Zostera marina reveals angiosperm adaptation to the sea.</title>
        <authorList>
            <person name="Olsen J.L."/>
            <person name="Rouze P."/>
            <person name="Verhelst B."/>
            <person name="Lin Y.-C."/>
            <person name="Bayer T."/>
            <person name="Collen J."/>
            <person name="Dattolo E."/>
            <person name="De Paoli E."/>
            <person name="Dittami S."/>
            <person name="Maumus F."/>
            <person name="Michel G."/>
            <person name="Kersting A."/>
            <person name="Lauritano C."/>
            <person name="Lohaus R."/>
            <person name="Toepel M."/>
            <person name="Tonon T."/>
            <person name="Vanneste K."/>
            <person name="Amirebrahimi M."/>
            <person name="Brakel J."/>
            <person name="Bostroem C."/>
            <person name="Chovatia M."/>
            <person name="Grimwood J."/>
            <person name="Jenkins J.W."/>
            <person name="Jueterbock A."/>
            <person name="Mraz A."/>
            <person name="Stam W.T."/>
            <person name="Tice H."/>
            <person name="Bornberg-Bauer E."/>
            <person name="Green P.J."/>
            <person name="Pearson G.A."/>
            <person name="Procaccini G."/>
            <person name="Duarte C.M."/>
            <person name="Schmutz J."/>
            <person name="Reusch T.B.H."/>
            <person name="Van de Peer Y."/>
        </authorList>
    </citation>
    <scope>NUCLEOTIDE SEQUENCE [LARGE SCALE GENOMIC DNA]</scope>
    <source>
        <strain evidence="3">cv. Finnish</strain>
    </source>
</reference>
<dbReference type="GO" id="GO:0034657">
    <property type="term" value="C:GID complex"/>
    <property type="evidence" value="ECO:0000318"/>
    <property type="project" value="GO_Central"/>
</dbReference>
<dbReference type="STRING" id="29655.A0A0K9NQ87"/>
<dbReference type="OrthoDB" id="62at2759"/>
<gene>
    <name evidence="2" type="ORF">ZOSMA_71G00250</name>
</gene>
<dbReference type="EMBL" id="LFYR01001841">
    <property type="protein sequence ID" value="KMZ58954.1"/>
    <property type="molecule type" value="Genomic_DNA"/>
</dbReference>
<accession>A0A0K9NQ87</accession>
<dbReference type="GO" id="GO:0006623">
    <property type="term" value="P:protein targeting to vacuole"/>
    <property type="evidence" value="ECO:0000318"/>
    <property type="project" value="GO_Central"/>
</dbReference>
<evidence type="ECO:0000313" key="3">
    <source>
        <dbReference type="Proteomes" id="UP000036987"/>
    </source>
</evidence>
<dbReference type="PANTHER" id="PTHR14534">
    <property type="entry name" value="VACUOLAR IMPORT AND DEGRADATION PROTEIN 24"/>
    <property type="match status" value="1"/>
</dbReference>
<dbReference type="GO" id="GO:0043161">
    <property type="term" value="P:proteasome-mediated ubiquitin-dependent protein catabolic process"/>
    <property type="evidence" value="ECO:0000318"/>
    <property type="project" value="GO_Central"/>
</dbReference>
<keyword evidence="3" id="KW-1185">Reference proteome</keyword>
<dbReference type="GO" id="GO:0007039">
    <property type="term" value="P:protein catabolic process in the vacuole"/>
    <property type="evidence" value="ECO:0000318"/>
    <property type="project" value="GO_Central"/>
</dbReference>
<evidence type="ECO:0000256" key="1">
    <source>
        <dbReference type="ARBA" id="ARBA00061469"/>
    </source>
</evidence>
<sequence>MEGDKMNLSSCVSPFIIPGNDAKEIIRLKDNPHISICWSPGMVFSGKIQTGLNKFEKVTVQINGVDLDHGYICGSITVKNENSSEYTFFWEGEIIDNINYNFFNNKYDMESRRKDIEKWVTFPNFWGGTMRWNVLKNVSVLSENTEIQLYYMSFSYENGVFEGFKYDKDDKTSEDQYLLFLASNKLNQGFSFYQLQ</sequence>
<proteinExistence type="inferred from homology"/>
<protein>
    <submittedName>
        <fullName evidence="2">Uncharacterized protein</fullName>
    </submittedName>
</protein>
<name>A0A0K9NQ87_ZOSMR</name>
<dbReference type="GO" id="GO:0045721">
    <property type="term" value="P:negative regulation of gluconeogenesis"/>
    <property type="evidence" value="ECO:0000318"/>
    <property type="project" value="GO_Central"/>
</dbReference>
<organism evidence="2 3">
    <name type="scientific">Zostera marina</name>
    <name type="common">Eelgrass</name>
    <dbReference type="NCBI Taxonomy" id="29655"/>
    <lineage>
        <taxon>Eukaryota</taxon>
        <taxon>Viridiplantae</taxon>
        <taxon>Streptophyta</taxon>
        <taxon>Embryophyta</taxon>
        <taxon>Tracheophyta</taxon>
        <taxon>Spermatophyta</taxon>
        <taxon>Magnoliopsida</taxon>
        <taxon>Liliopsida</taxon>
        <taxon>Zosteraceae</taxon>
        <taxon>Zostera</taxon>
    </lineage>
</organism>
<comment type="caution">
    <text evidence="2">The sequence shown here is derived from an EMBL/GenBank/DDBJ whole genome shotgun (WGS) entry which is preliminary data.</text>
</comment>
<dbReference type="InterPro" id="IPR018618">
    <property type="entry name" value="GID4/10-like"/>
</dbReference>
<comment type="similarity">
    <text evidence="1">Belongs to the GID4/VID24 family.</text>
</comment>
<dbReference type="AlphaFoldDB" id="A0A0K9NQ87"/>
<evidence type="ECO:0000313" key="2">
    <source>
        <dbReference type="EMBL" id="KMZ58954.1"/>
    </source>
</evidence>
<dbReference type="PANTHER" id="PTHR14534:SF3">
    <property type="entry name" value="GID COMPLEX SUBUNIT 4 HOMOLOG"/>
    <property type="match status" value="1"/>
</dbReference>
<dbReference type="Proteomes" id="UP000036987">
    <property type="component" value="Unassembled WGS sequence"/>
</dbReference>
<dbReference type="GO" id="GO:0005773">
    <property type="term" value="C:vacuole"/>
    <property type="evidence" value="ECO:0007669"/>
    <property type="project" value="GOC"/>
</dbReference>